<feature type="compositionally biased region" description="Basic and acidic residues" evidence="1">
    <location>
        <begin position="7"/>
        <end position="29"/>
    </location>
</feature>
<protein>
    <submittedName>
        <fullName evidence="2">Uncharacterized protein</fullName>
    </submittedName>
</protein>
<evidence type="ECO:0000313" key="2">
    <source>
        <dbReference type="EMBL" id="DBA01868.1"/>
    </source>
</evidence>
<gene>
    <name evidence="2" type="ORF">N0F65_006016</name>
</gene>
<accession>A0AAV2Z4K0</accession>
<dbReference type="EMBL" id="DAKRPA010000040">
    <property type="protein sequence ID" value="DBA01868.1"/>
    <property type="molecule type" value="Genomic_DNA"/>
</dbReference>
<feature type="region of interest" description="Disordered" evidence="1">
    <location>
        <begin position="1"/>
        <end position="29"/>
    </location>
</feature>
<proteinExistence type="predicted"/>
<dbReference type="AlphaFoldDB" id="A0AAV2Z4K0"/>
<dbReference type="Proteomes" id="UP001146120">
    <property type="component" value="Unassembled WGS sequence"/>
</dbReference>
<feature type="region of interest" description="Disordered" evidence="1">
    <location>
        <begin position="43"/>
        <end position="77"/>
    </location>
</feature>
<sequence>MHKPVRQRPEENERQAVREHAAQDESRRAGVEVFLDVAVHLEHEHHDGRDQVQRHHQRKAAEPREPNDAGNAARHDAHGRVAELDHLLVVLHVLNREKLDILAQSFHRDA</sequence>
<name>A0AAV2Z4K0_9STRA</name>
<keyword evidence="3" id="KW-1185">Reference proteome</keyword>
<reference evidence="2" key="1">
    <citation type="submission" date="2022-11" db="EMBL/GenBank/DDBJ databases">
        <authorList>
            <person name="Morgan W.R."/>
            <person name="Tartar A."/>
        </authorList>
    </citation>
    <scope>NUCLEOTIDE SEQUENCE</scope>
    <source>
        <strain evidence="2">ARSEF 373</strain>
    </source>
</reference>
<reference evidence="2" key="2">
    <citation type="journal article" date="2023" name="Microbiol Resour">
        <title>Decontamination and Annotation of the Draft Genome Sequence of the Oomycete Lagenidium giganteum ARSEF 373.</title>
        <authorList>
            <person name="Morgan W.R."/>
            <person name="Tartar A."/>
        </authorList>
    </citation>
    <scope>NUCLEOTIDE SEQUENCE</scope>
    <source>
        <strain evidence="2">ARSEF 373</strain>
    </source>
</reference>
<evidence type="ECO:0000256" key="1">
    <source>
        <dbReference type="SAM" id="MobiDB-lite"/>
    </source>
</evidence>
<comment type="caution">
    <text evidence="2">The sequence shown here is derived from an EMBL/GenBank/DDBJ whole genome shotgun (WGS) entry which is preliminary data.</text>
</comment>
<evidence type="ECO:0000313" key="3">
    <source>
        <dbReference type="Proteomes" id="UP001146120"/>
    </source>
</evidence>
<organism evidence="2 3">
    <name type="scientific">Lagenidium giganteum</name>
    <dbReference type="NCBI Taxonomy" id="4803"/>
    <lineage>
        <taxon>Eukaryota</taxon>
        <taxon>Sar</taxon>
        <taxon>Stramenopiles</taxon>
        <taxon>Oomycota</taxon>
        <taxon>Peronosporomycetes</taxon>
        <taxon>Pythiales</taxon>
        <taxon>Pythiaceae</taxon>
    </lineage>
</organism>